<evidence type="ECO:0000313" key="3">
    <source>
        <dbReference type="Proteomes" id="UP000028547"/>
    </source>
</evidence>
<evidence type="ECO:0000256" key="1">
    <source>
        <dbReference type="SAM" id="Phobius"/>
    </source>
</evidence>
<keyword evidence="1" id="KW-0812">Transmembrane</keyword>
<comment type="caution">
    <text evidence="2">The sequence shown here is derived from an EMBL/GenBank/DDBJ whole genome shotgun (WGS) entry which is preliminary data.</text>
</comment>
<feature type="transmembrane region" description="Helical" evidence="1">
    <location>
        <begin position="41"/>
        <end position="59"/>
    </location>
</feature>
<dbReference type="Proteomes" id="UP000028547">
    <property type="component" value="Unassembled WGS sequence"/>
</dbReference>
<protein>
    <submittedName>
        <fullName evidence="2">Uncharacterized protein</fullName>
    </submittedName>
</protein>
<dbReference type="AlphaFoldDB" id="A0A084SYB1"/>
<accession>A0A084SYB1</accession>
<evidence type="ECO:0000313" key="2">
    <source>
        <dbReference type="EMBL" id="KFA93446.1"/>
    </source>
</evidence>
<organism evidence="2 3">
    <name type="scientific">Archangium violaceum Cb vi76</name>
    <dbReference type="NCBI Taxonomy" id="1406225"/>
    <lineage>
        <taxon>Bacteria</taxon>
        <taxon>Pseudomonadati</taxon>
        <taxon>Myxococcota</taxon>
        <taxon>Myxococcia</taxon>
        <taxon>Myxococcales</taxon>
        <taxon>Cystobacterineae</taxon>
        <taxon>Archangiaceae</taxon>
        <taxon>Archangium</taxon>
    </lineage>
</organism>
<proteinExistence type="predicted"/>
<keyword evidence="1" id="KW-0472">Membrane</keyword>
<sequence>MKPSSGPGGQPVMLSLFVFAVAALLFGSPLRHLWLREGASWYQPFAVWLGVIVLGAWAARRSAP</sequence>
<dbReference type="EMBL" id="JPMI01000054">
    <property type="protein sequence ID" value="KFA93446.1"/>
    <property type="molecule type" value="Genomic_DNA"/>
</dbReference>
<dbReference type="RefSeq" id="WP_043392229.1">
    <property type="nucleotide sequence ID" value="NZ_JPMI01000054.1"/>
</dbReference>
<feature type="transmembrane region" description="Helical" evidence="1">
    <location>
        <begin position="12"/>
        <end position="35"/>
    </location>
</feature>
<keyword evidence="1" id="KW-1133">Transmembrane helix</keyword>
<gene>
    <name evidence="2" type="ORF">Q664_09175</name>
</gene>
<reference evidence="2 3" key="1">
    <citation type="submission" date="2014-07" db="EMBL/GenBank/DDBJ databases">
        <title>Draft Genome Sequence of Gephyronic Acid Producer, Cystobacter violaceus Strain Cb vi76.</title>
        <authorList>
            <person name="Stevens D.C."/>
            <person name="Young J."/>
            <person name="Carmichael R."/>
            <person name="Tan J."/>
            <person name="Taylor R.E."/>
        </authorList>
    </citation>
    <scope>NUCLEOTIDE SEQUENCE [LARGE SCALE GENOMIC DNA]</scope>
    <source>
        <strain evidence="2 3">Cb vi76</strain>
    </source>
</reference>
<name>A0A084SYB1_9BACT</name>